<feature type="domain" description="Glycosyltransferase N-terminal" evidence="2">
    <location>
        <begin position="6"/>
        <end position="152"/>
    </location>
</feature>
<dbReference type="PANTHER" id="PTHR11926:SF1412">
    <property type="entry name" value="UDP-GLYCOSYLTRANSFERASE 83A1-LIKE"/>
    <property type="match status" value="1"/>
</dbReference>
<keyword evidence="4" id="KW-1185">Reference proteome</keyword>
<dbReference type="InterPro" id="IPR058980">
    <property type="entry name" value="Glyco_transf_N"/>
</dbReference>
<reference evidence="3" key="1">
    <citation type="submission" date="2023-10" db="EMBL/GenBank/DDBJ databases">
        <authorList>
            <person name="Domelevo Entfellner J.-B."/>
        </authorList>
    </citation>
    <scope>NUCLEOTIDE SEQUENCE</scope>
</reference>
<sequence length="222" mass="24398">MGIQHVLVLPLPAQGHVNPLMRFSKKLAQHGFKVTFVNTDFNHKRVVSATNEEVDLEGSAVRLISIPDGLGPEDDRNDLASLITAILRTMPSALEKVIKDNMNALDHDVDGGSEKTTVIVVDLSMAWALEVADKLGIKGAVFSPHSAAVFVLEENISKLIERGIINGDVESRWNIKLVHTSSTSHSACHCRISNFKREISIIPRNAGYAHRLHSMVPCRLLN</sequence>
<organism evidence="3 4">
    <name type="scientific">Sphenostylis stenocarpa</name>
    <dbReference type="NCBI Taxonomy" id="92480"/>
    <lineage>
        <taxon>Eukaryota</taxon>
        <taxon>Viridiplantae</taxon>
        <taxon>Streptophyta</taxon>
        <taxon>Embryophyta</taxon>
        <taxon>Tracheophyta</taxon>
        <taxon>Spermatophyta</taxon>
        <taxon>Magnoliopsida</taxon>
        <taxon>eudicotyledons</taxon>
        <taxon>Gunneridae</taxon>
        <taxon>Pentapetalae</taxon>
        <taxon>rosids</taxon>
        <taxon>fabids</taxon>
        <taxon>Fabales</taxon>
        <taxon>Fabaceae</taxon>
        <taxon>Papilionoideae</taxon>
        <taxon>50 kb inversion clade</taxon>
        <taxon>NPAAA clade</taxon>
        <taxon>indigoferoid/millettioid clade</taxon>
        <taxon>Phaseoleae</taxon>
        <taxon>Sphenostylis</taxon>
    </lineage>
</organism>
<dbReference type="Gramene" id="rna-AYBTSS11_LOCUS1400">
    <property type="protein sequence ID" value="CAJ1830944.1"/>
    <property type="gene ID" value="gene-AYBTSS11_LOCUS1400"/>
</dbReference>
<dbReference type="GO" id="GO:0080044">
    <property type="term" value="F:quercetin 7-O-glucosyltransferase activity"/>
    <property type="evidence" value="ECO:0007669"/>
    <property type="project" value="TreeGrafter"/>
</dbReference>
<dbReference type="Pfam" id="PF26168">
    <property type="entry name" value="Glyco_transf_N"/>
    <property type="match status" value="1"/>
</dbReference>
<gene>
    <name evidence="3" type="ORF">AYBTSS11_LOCUS1400</name>
</gene>
<accession>A0AA86V5S7</accession>
<comment type="similarity">
    <text evidence="1">Belongs to the UDP-glycosyltransferase family.</text>
</comment>
<evidence type="ECO:0000256" key="1">
    <source>
        <dbReference type="ARBA" id="ARBA00009995"/>
    </source>
</evidence>
<dbReference type="PANTHER" id="PTHR11926">
    <property type="entry name" value="GLUCOSYL/GLUCURONOSYL TRANSFERASES"/>
    <property type="match status" value="1"/>
</dbReference>
<evidence type="ECO:0000313" key="4">
    <source>
        <dbReference type="Proteomes" id="UP001189624"/>
    </source>
</evidence>
<evidence type="ECO:0000259" key="2">
    <source>
        <dbReference type="Pfam" id="PF26168"/>
    </source>
</evidence>
<dbReference type="GO" id="GO:0080043">
    <property type="term" value="F:quercetin 3-O-glucosyltransferase activity"/>
    <property type="evidence" value="ECO:0007669"/>
    <property type="project" value="TreeGrafter"/>
</dbReference>
<dbReference type="Proteomes" id="UP001189624">
    <property type="component" value="Chromosome 1"/>
</dbReference>
<proteinExistence type="inferred from homology"/>
<evidence type="ECO:0000313" key="3">
    <source>
        <dbReference type="EMBL" id="CAJ1830944.1"/>
    </source>
</evidence>
<dbReference type="Gene3D" id="3.40.50.2000">
    <property type="entry name" value="Glycogen Phosphorylase B"/>
    <property type="match status" value="1"/>
</dbReference>
<dbReference type="AlphaFoldDB" id="A0AA86V5S7"/>
<protein>
    <recommendedName>
        <fullName evidence="2">Glycosyltransferase N-terminal domain-containing protein</fullName>
    </recommendedName>
</protein>
<dbReference type="SUPFAM" id="SSF53756">
    <property type="entry name" value="UDP-Glycosyltransferase/glycogen phosphorylase"/>
    <property type="match status" value="1"/>
</dbReference>
<name>A0AA86V5S7_9FABA</name>
<dbReference type="EMBL" id="OY731398">
    <property type="protein sequence ID" value="CAJ1830944.1"/>
    <property type="molecule type" value="Genomic_DNA"/>
</dbReference>